<dbReference type="InterPro" id="IPR032710">
    <property type="entry name" value="NTF2-like_dom_sf"/>
</dbReference>
<feature type="region of interest" description="Disordered" evidence="1">
    <location>
        <begin position="129"/>
        <end position="150"/>
    </location>
</feature>
<evidence type="ECO:0000313" key="4">
    <source>
        <dbReference type="Proteomes" id="UP001379945"/>
    </source>
</evidence>
<dbReference type="RefSeq" id="WP_341400700.1">
    <property type="nucleotide sequence ID" value="NZ_JBBUTI010000016.1"/>
</dbReference>
<gene>
    <name evidence="3" type="ORF">AACH00_18700</name>
</gene>
<proteinExistence type="predicted"/>
<dbReference type="PANTHER" id="PTHR34957:SF1">
    <property type="entry name" value="NUCLEAR TRANSPORT FACTOR 2 (NTF2) FAMILY PROTEIN"/>
    <property type="match status" value="1"/>
</dbReference>
<evidence type="ECO:0000313" key="3">
    <source>
        <dbReference type="EMBL" id="MEK8048390.1"/>
    </source>
</evidence>
<dbReference type="PANTHER" id="PTHR34957">
    <property type="entry name" value="NUCLEAR TRANSPORT FACTOR 2 (NTF2) FAMILY PROTEIN"/>
    <property type="match status" value="1"/>
</dbReference>
<dbReference type="Pfam" id="PF13474">
    <property type="entry name" value="SnoaL_3"/>
    <property type="match status" value="1"/>
</dbReference>
<reference evidence="3 4" key="1">
    <citation type="submission" date="2024-04" db="EMBL/GenBank/DDBJ databases">
        <title>Novel species of the genus Ideonella isolated from streams.</title>
        <authorList>
            <person name="Lu H."/>
        </authorList>
    </citation>
    <scope>NUCLEOTIDE SEQUENCE [LARGE SCALE GENOMIC DNA]</scope>
    <source>
        <strain evidence="3 4">LYT19W</strain>
    </source>
</reference>
<keyword evidence="4" id="KW-1185">Reference proteome</keyword>
<name>A0ABU9CDM2_9BURK</name>
<accession>A0ABU9CDM2</accession>
<dbReference type="SUPFAM" id="SSF54427">
    <property type="entry name" value="NTF2-like"/>
    <property type="match status" value="1"/>
</dbReference>
<dbReference type="EMBL" id="JBBUTI010000016">
    <property type="protein sequence ID" value="MEK8048390.1"/>
    <property type="molecule type" value="Genomic_DNA"/>
</dbReference>
<dbReference type="InterPro" id="IPR037401">
    <property type="entry name" value="SnoaL-like"/>
</dbReference>
<feature type="domain" description="SnoaL-like" evidence="2">
    <location>
        <begin position="19"/>
        <end position="133"/>
    </location>
</feature>
<organism evidence="3 4">
    <name type="scientific">Ideonella margarita</name>
    <dbReference type="NCBI Taxonomy" id="2984191"/>
    <lineage>
        <taxon>Bacteria</taxon>
        <taxon>Pseudomonadati</taxon>
        <taxon>Pseudomonadota</taxon>
        <taxon>Betaproteobacteria</taxon>
        <taxon>Burkholderiales</taxon>
        <taxon>Sphaerotilaceae</taxon>
        <taxon>Ideonella</taxon>
    </lineage>
</organism>
<dbReference type="Gene3D" id="3.10.450.50">
    <property type="match status" value="1"/>
</dbReference>
<sequence length="150" mass="16222">MTRAKKVQTAALMASPEDVEQQFYEALREADLDKLMAVWADDEEVICVHPGGPRMVGQAAVRAAFEAVFSNGAVHVEPGNVRRVHSLGCAMHSVVEKVQLATAEGARTGYVMATNVYLKTAHGWRMVAHHASPGTPNEPPEVIETPAVLH</sequence>
<dbReference type="Proteomes" id="UP001379945">
    <property type="component" value="Unassembled WGS sequence"/>
</dbReference>
<evidence type="ECO:0000256" key="1">
    <source>
        <dbReference type="SAM" id="MobiDB-lite"/>
    </source>
</evidence>
<comment type="caution">
    <text evidence="3">The sequence shown here is derived from an EMBL/GenBank/DDBJ whole genome shotgun (WGS) entry which is preliminary data.</text>
</comment>
<evidence type="ECO:0000259" key="2">
    <source>
        <dbReference type="Pfam" id="PF13474"/>
    </source>
</evidence>
<protein>
    <submittedName>
        <fullName evidence="3">Nuclear transport factor 2 family protein</fullName>
    </submittedName>
</protein>